<dbReference type="EMBL" id="DXBP01000059">
    <property type="protein sequence ID" value="HIZ42854.1"/>
    <property type="molecule type" value="Genomic_DNA"/>
</dbReference>
<feature type="transmembrane region" description="Helical" evidence="1">
    <location>
        <begin position="162"/>
        <end position="179"/>
    </location>
</feature>
<organism evidence="2 3">
    <name type="scientific">Candidatus Gemmiger excrementigallinarum</name>
    <dbReference type="NCBI Taxonomy" id="2838609"/>
    <lineage>
        <taxon>Bacteria</taxon>
        <taxon>Bacillati</taxon>
        <taxon>Bacillota</taxon>
        <taxon>Clostridia</taxon>
        <taxon>Eubacteriales</taxon>
        <taxon>Gemmiger</taxon>
    </lineage>
</organism>
<evidence type="ECO:0000313" key="3">
    <source>
        <dbReference type="Proteomes" id="UP000824048"/>
    </source>
</evidence>
<protein>
    <submittedName>
        <fullName evidence="2">Uncharacterized protein</fullName>
    </submittedName>
</protein>
<reference evidence="2" key="2">
    <citation type="submission" date="2021-04" db="EMBL/GenBank/DDBJ databases">
        <authorList>
            <person name="Gilroy R."/>
        </authorList>
    </citation>
    <scope>NUCLEOTIDE SEQUENCE</scope>
    <source>
        <strain evidence="2">ChiSxjej1B13-11774</strain>
    </source>
</reference>
<name>A0A9D2ES91_9FIRM</name>
<comment type="caution">
    <text evidence="2">The sequence shown here is derived from an EMBL/GenBank/DDBJ whole genome shotgun (WGS) entry which is preliminary data.</text>
</comment>
<keyword evidence="1" id="KW-0812">Transmembrane</keyword>
<feature type="transmembrane region" description="Helical" evidence="1">
    <location>
        <begin position="20"/>
        <end position="39"/>
    </location>
</feature>
<evidence type="ECO:0000256" key="1">
    <source>
        <dbReference type="SAM" id="Phobius"/>
    </source>
</evidence>
<keyword evidence="1" id="KW-0472">Membrane</keyword>
<evidence type="ECO:0000313" key="2">
    <source>
        <dbReference type="EMBL" id="HIZ42854.1"/>
    </source>
</evidence>
<feature type="transmembrane region" description="Helical" evidence="1">
    <location>
        <begin position="124"/>
        <end position="142"/>
    </location>
</feature>
<feature type="transmembrane region" description="Helical" evidence="1">
    <location>
        <begin position="208"/>
        <end position="226"/>
    </location>
</feature>
<dbReference type="AlphaFoldDB" id="A0A9D2ES91"/>
<gene>
    <name evidence="2" type="ORF">H9811_09880</name>
</gene>
<feature type="transmembrane region" description="Helical" evidence="1">
    <location>
        <begin position="83"/>
        <end position="112"/>
    </location>
</feature>
<keyword evidence="1" id="KW-1133">Transmembrane helix</keyword>
<accession>A0A9D2ES91</accession>
<sequence length="397" mass="44522">MLLQHWKLLDPGQARRQALAQHVFCAALALLLILSEVFSSNIQSTLPTLSHLARLALTGGAVLLLGAKVLLLTDYERRWQPVLAGLVLCYTAFAAWYGDDVWFFLAALVGLGAKDIDLHRALRVYLITAVAGLIFVQLLHFATPLMPYNFYCRNWDFGYGHYNGFGARLVGVFFAWAWLRHDRMRWFDWTGLAALFVFTYKVPGSRGAAGAMAALLVLFAVQRFLPRLFDNKIWYALAIALPIGLAAFSLYAGYVYNPEWPYERMALLLLSIFLSGRFEIWHNVFWGSDLSLLGGLPTDGDEHHAIDNAFLAVPMNKGYLGAILVAVFFLLLLWRLAKHRHATEVLCLVALTLYIFMENKPFLLSADPFLLLAPCVFFAGAKTPADEALPTVCQRTL</sequence>
<proteinExistence type="predicted"/>
<feature type="transmembrane region" description="Helical" evidence="1">
    <location>
        <begin position="233"/>
        <end position="256"/>
    </location>
</feature>
<reference evidence="2" key="1">
    <citation type="journal article" date="2021" name="PeerJ">
        <title>Extensive microbial diversity within the chicken gut microbiome revealed by metagenomics and culture.</title>
        <authorList>
            <person name="Gilroy R."/>
            <person name="Ravi A."/>
            <person name="Getino M."/>
            <person name="Pursley I."/>
            <person name="Horton D.L."/>
            <person name="Alikhan N.F."/>
            <person name="Baker D."/>
            <person name="Gharbi K."/>
            <person name="Hall N."/>
            <person name="Watson M."/>
            <person name="Adriaenssens E.M."/>
            <person name="Foster-Nyarko E."/>
            <person name="Jarju S."/>
            <person name="Secka A."/>
            <person name="Antonio M."/>
            <person name="Oren A."/>
            <person name="Chaudhuri R.R."/>
            <person name="La Ragione R."/>
            <person name="Hildebrand F."/>
            <person name="Pallen M.J."/>
        </authorList>
    </citation>
    <scope>NUCLEOTIDE SEQUENCE</scope>
    <source>
        <strain evidence="2">ChiSxjej1B13-11774</strain>
    </source>
</reference>
<dbReference type="Proteomes" id="UP000824048">
    <property type="component" value="Unassembled WGS sequence"/>
</dbReference>
<feature type="transmembrane region" description="Helical" evidence="1">
    <location>
        <begin position="51"/>
        <end position="71"/>
    </location>
</feature>
<feature type="transmembrane region" description="Helical" evidence="1">
    <location>
        <begin position="318"/>
        <end position="334"/>
    </location>
</feature>